<sequence>MQLLKGQKTDVTKGRDLNELILSFGWTARNAEMGIDAAAFLLSEQGKCERDEDFIFYGNPVSQDGSVNHAAAGNGDKESITVMLPRLSQKVARIALTLTIYEGEQLNHRMKDVSGLYVRLLDRQSGEELHHFDYGSDLAQETAIVVGELYRHNGEWKFSAVGSGFNGGLAALCVNYGLEVESTGSSEVAAAAETAVKGSNNTAAPDKLSASASSSASPSAQTPAAASNDPSSQPLSSAPANPSVPQAASASSAAASAQALNPPVLSKIDLRKKIVQLTLEKKQLTGVTARVGIVLDISGSMRTLYARGVVQEVVERILAVASKFDDNGVLDVWVYDNEFSRMDSVTERDFGDYVKRHILNNRSIHKFGFNNEPPVMEDVIRKYTKEEEKDKAPVFIIFINDGGVVRATKKVIRNAAVQPIFWQFVGIGNSDFEVLEGLDNMTGRVVDNADFVHLDRIEEVTDEELYDRLLNEFPQWLKAAKDKRILQS</sequence>
<gene>
    <name evidence="4" type="ORF">SAMN05216192_1526</name>
</gene>
<dbReference type="PROSITE" id="PS50234">
    <property type="entry name" value="VWFA"/>
    <property type="match status" value="1"/>
</dbReference>
<feature type="compositionally biased region" description="Low complexity" evidence="2">
    <location>
        <begin position="198"/>
        <end position="227"/>
    </location>
</feature>
<dbReference type="PANTHER" id="PTHR32097:SF4">
    <property type="entry name" value="GENERAL STRESS PROTEIN 16U"/>
    <property type="match status" value="1"/>
</dbReference>
<feature type="compositionally biased region" description="Low complexity" evidence="2">
    <location>
        <begin position="236"/>
        <end position="249"/>
    </location>
</feature>
<dbReference type="InterPro" id="IPR003325">
    <property type="entry name" value="TerD"/>
</dbReference>
<evidence type="ECO:0000256" key="1">
    <source>
        <dbReference type="ARBA" id="ARBA00008775"/>
    </source>
</evidence>
<feature type="domain" description="VWFA" evidence="3">
    <location>
        <begin position="290"/>
        <end position="469"/>
    </location>
</feature>
<comment type="similarity">
    <text evidence="1">Belongs to the CAPAB/TerDEXZ family.</text>
</comment>
<dbReference type="AlphaFoldDB" id="A0A1G9EAN8"/>
<dbReference type="CDD" id="cd06974">
    <property type="entry name" value="TerD_like"/>
    <property type="match status" value="1"/>
</dbReference>
<dbReference type="PANTHER" id="PTHR32097">
    <property type="entry name" value="CAMP-BINDING PROTEIN 1-RELATED"/>
    <property type="match status" value="1"/>
</dbReference>
<keyword evidence="5" id="KW-1185">Reference proteome</keyword>
<evidence type="ECO:0000256" key="2">
    <source>
        <dbReference type="SAM" id="MobiDB-lite"/>
    </source>
</evidence>
<dbReference type="InterPro" id="IPR019303">
    <property type="entry name" value="vWA_TerF_C"/>
</dbReference>
<accession>A0A1G9EAN8</accession>
<protein>
    <submittedName>
        <fullName evidence="4">Stress response protein SCP2</fullName>
    </submittedName>
</protein>
<dbReference type="InterPro" id="IPR036465">
    <property type="entry name" value="vWFA_dom_sf"/>
</dbReference>
<proteinExistence type="inferred from homology"/>
<dbReference type="InterPro" id="IPR051324">
    <property type="entry name" value="Stress/Tellurium_Resist"/>
</dbReference>
<evidence type="ECO:0000313" key="5">
    <source>
        <dbReference type="Proteomes" id="UP000199050"/>
    </source>
</evidence>
<name>A0A1G9EAN8_9BACL</name>
<dbReference type="InterPro" id="IPR002035">
    <property type="entry name" value="VWF_A"/>
</dbReference>
<dbReference type="EMBL" id="FNDX01000052">
    <property type="protein sequence ID" value="SDK73203.1"/>
    <property type="molecule type" value="Genomic_DNA"/>
</dbReference>
<dbReference type="Pfam" id="PF10138">
    <property type="entry name" value="vWA-TerF-like"/>
    <property type="match status" value="1"/>
</dbReference>
<dbReference type="Proteomes" id="UP000199050">
    <property type="component" value="Unassembled WGS sequence"/>
</dbReference>
<dbReference type="SUPFAM" id="SSF53300">
    <property type="entry name" value="vWA-like"/>
    <property type="match status" value="1"/>
</dbReference>
<evidence type="ECO:0000259" key="3">
    <source>
        <dbReference type="PROSITE" id="PS50234"/>
    </source>
</evidence>
<dbReference type="RefSeq" id="WP_341833402.1">
    <property type="nucleotide sequence ID" value="NZ_CBCSKY010000070.1"/>
</dbReference>
<dbReference type="Gene3D" id="2.60.60.30">
    <property type="entry name" value="sav2460 like domains"/>
    <property type="match status" value="1"/>
</dbReference>
<feature type="region of interest" description="Disordered" evidence="2">
    <location>
        <begin position="198"/>
        <end position="249"/>
    </location>
</feature>
<dbReference type="Pfam" id="PF02342">
    <property type="entry name" value="TerD"/>
    <property type="match status" value="1"/>
</dbReference>
<evidence type="ECO:0000313" key="4">
    <source>
        <dbReference type="EMBL" id="SDK73203.1"/>
    </source>
</evidence>
<dbReference type="SMART" id="SM00327">
    <property type="entry name" value="VWA"/>
    <property type="match status" value="1"/>
</dbReference>
<organism evidence="4 5">
    <name type="scientific">Paenibacillus typhae</name>
    <dbReference type="NCBI Taxonomy" id="1174501"/>
    <lineage>
        <taxon>Bacteria</taxon>
        <taxon>Bacillati</taxon>
        <taxon>Bacillota</taxon>
        <taxon>Bacilli</taxon>
        <taxon>Bacillales</taxon>
        <taxon>Paenibacillaceae</taxon>
        <taxon>Paenibacillus</taxon>
    </lineage>
</organism>
<dbReference type="STRING" id="1174501.SAMN05216192_1526"/>
<reference evidence="5" key="1">
    <citation type="submission" date="2016-10" db="EMBL/GenBank/DDBJ databases">
        <authorList>
            <person name="Varghese N."/>
            <person name="Submissions S."/>
        </authorList>
    </citation>
    <scope>NUCLEOTIDE SEQUENCE [LARGE SCALE GENOMIC DNA]</scope>
    <source>
        <strain evidence="5">CGMCC 1.11012</strain>
    </source>
</reference>
<dbReference type="Gene3D" id="3.40.50.410">
    <property type="entry name" value="von Willebrand factor, type A domain"/>
    <property type="match status" value="1"/>
</dbReference>